<keyword evidence="7 10" id="KW-0472">Membrane</keyword>
<feature type="transmembrane region" description="Helical" evidence="10">
    <location>
        <begin position="325"/>
        <end position="343"/>
    </location>
</feature>
<dbReference type="AlphaFoldDB" id="A0AAW1D2H7"/>
<comment type="caution">
    <text evidence="11">The sequence shown here is derived from an EMBL/GenBank/DDBJ whole genome shotgun (WGS) entry which is preliminary data.</text>
</comment>
<organism evidence="11 12">
    <name type="scientific">Rhynocoris fuscipes</name>
    <dbReference type="NCBI Taxonomy" id="488301"/>
    <lineage>
        <taxon>Eukaryota</taxon>
        <taxon>Metazoa</taxon>
        <taxon>Ecdysozoa</taxon>
        <taxon>Arthropoda</taxon>
        <taxon>Hexapoda</taxon>
        <taxon>Insecta</taxon>
        <taxon>Pterygota</taxon>
        <taxon>Neoptera</taxon>
        <taxon>Paraneoptera</taxon>
        <taxon>Hemiptera</taxon>
        <taxon>Heteroptera</taxon>
        <taxon>Panheteroptera</taxon>
        <taxon>Cimicomorpha</taxon>
        <taxon>Reduviidae</taxon>
        <taxon>Harpactorinae</taxon>
        <taxon>Harpactorini</taxon>
        <taxon>Rhynocoris</taxon>
    </lineage>
</organism>
<evidence type="ECO:0000256" key="6">
    <source>
        <dbReference type="ARBA" id="ARBA00022989"/>
    </source>
</evidence>
<evidence type="ECO:0000256" key="9">
    <source>
        <dbReference type="ARBA" id="ARBA00023224"/>
    </source>
</evidence>
<accession>A0AAW1D2H7</accession>
<gene>
    <name evidence="11" type="ORF">O3M35_011704</name>
</gene>
<keyword evidence="8 10" id="KW-0675">Receptor</keyword>
<keyword evidence="4 10" id="KW-0812">Transmembrane</keyword>
<keyword evidence="9 10" id="KW-0807">Transducer</keyword>
<evidence type="ECO:0000256" key="1">
    <source>
        <dbReference type="ARBA" id="ARBA00004651"/>
    </source>
</evidence>
<reference evidence="11 12" key="1">
    <citation type="submission" date="2022-12" db="EMBL/GenBank/DDBJ databases">
        <title>Chromosome-level genome assembly of true bugs.</title>
        <authorList>
            <person name="Ma L."/>
            <person name="Li H."/>
        </authorList>
    </citation>
    <scope>NUCLEOTIDE SEQUENCE [LARGE SCALE GENOMIC DNA]</scope>
    <source>
        <strain evidence="11">Lab_2022b</strain>
    </source>
</reference>
<keyword evidence="6 10" id="KW-1133">Transmembrane helix</keyword>
<dbReference type="Proteomes" id="UP001461498">
    <property type="component" value="Unassembled WGS sequence"/>
</dbReference>
<feature type="transmembrane region" description="Helical" evidence="10">
    <location>
        <begin position="186"/>
        <end position="206"/>
    </location>
</feature>
<dbReference type="GO" id="GO:0004984">
    <property type="term" value="F:olfactory receptor activity"/>
    <property type="evidence" value="ECO:0007669"/>
    <property type="project" value="InterPro"/>
</dbReference>
<comment type="caution">
    <text evidence="10">Lacks conserved residue(s) required for the propagation of feature annotation.</text>
</comment>
<feature type="transmembrane region" description="Helical" evidence="10">
    <location>
        <begin position="20"/>
        <end position="42"/>
    </location>
</feature>
<protein>
    <recommendedName>
        <fullName evidence="10">Odorant receptor</fullName>
    </recommendedName>
</protein>
<evidence type="ECO:0000256" key="4">
    <source>
        <dbReference type="ARBA" id="ARBA00022692"/>
    </source>
</evidence>
<feature type="transmembrane region" description="Helical" evidence="10">
    <location>
        <begin position="68"/>
        <end position="87"/>
    </location>
</feature>
<evidence type="ECO:0000256" key="7">
    <source>
        <dbReference type="ARBA" id="ARBA00023136"/>
    </source>
</evidence>
<keyword evidence="5 10" id="KW-0552">Olfaction</keyword>
<sequence>MGKEDKGRDYYIRKGFKENYGLLMIWGGMYLGHWIIPAVFLIDTLPHLTLLVYTVYLCLDDLGPMAEAMHFLVMLSTACTSVVNSLLQRNRLDKILEAMGRGFFDYGNTLDEESKKEIKVHKDEVHRRKTVFPRLFIICVLISGMVLLSRIYIEYFISGHYKEPRDNGIVMVVIEVYYPFRPSTELYVIAFFFQYIIVFICVGIILGTDITFLCMSEDFCLQLRIIGITLRRCDQRAKLLCKNTLSKQKQNGCILSEQDYFKKCLEYCIAQNVEHHLMIIDLFYDFKRYNRVMLLWLLVGATFLLCLSGILFVSDNVTALSKTTFLLFLSTELVHTFIFCWYGEQMQILSREIGDQCYNSEWFDNSSIIKHYILIVQKRSNVPLRLSAAGYMDVNLNTYSNVCIKLDYI</sequence>
<evidence type="ECO:0000256" key="2">
    <source>
        <dbReference type="ARBA" id="ARBA00022475"/>
    </source>
</evidence>
<name>A0AAW1D2H7_9HEMI</name>
<dbReference type="InterPro" id="IPR004117">
    <property type="entry name" value="7tm6_olfct_rcpt"/>
</dbReference>
<dbReference type="PANTHER" id="PTHR21137">
    <property type="entry name" value="ODORANT RECEPTOR"/>
    <property type="match status" value="1"/>
</dbReference>
<proteinExistence type="inferred from homology"/>
<dbReference type="EMBL" id="JAPXFL010000008">
    <property type="protein sequence ID" value="KAK9503052.1"/>
    <property type="molecule type" value="Genomic_DNA"/>
</dbReference>
<evidence type="ECO:0000256" key="10">
    <source>
        <dbReference type="RuleBase" id="RU351113"/>
    </source>
</evidence>
<evidence type="ECO:0000256" key="8">
    <source>
        <dbReference type="ARBA" id="ARBA00023170"/>
    </source>
</evidence>
<keyword evidence="2" id="KW-1003">Cell membrane</keyword>
<dbReference type="Pfam" id="PF02949">
    <property type="entry name" value="7tm_6"/>
    <property type="match status" value="1"/>
</dbReference>
<dbReference type="GO" id="GO:0005886">
    <property type="term" value="C:plasma membrane"/>
    <property type="evidence" value="ECO:0007669"/>
    <property type="project" value="UniProtKB-SubCell"/>
</dbReference>
<dbReference type="GO" id="GO:0005549">
    <property type="term" value="F:odorant binding"/>
    <property type="evidence" value="ECO:0007669"/>
    <property type="project" value="InterPro"/>
</dbReference>
<comment type="similarity">
    <text evidence="10">Belongs to the insect chemoreceptor superfamily. Heteromeric odorant receptor channel (TC 1.A.69) family.</text>
</comment>
<evidence type="ECO:0000256" key="3">
    <source>
        <dbReference type="ARBA" id="ARBA00022606"/>
    </source>
</evidence>
<keyword evidence="3 10" id="KW-0716">Sensory transduction</keyword>
<evidence type="ECO:0000256" key="5">
    <source>
        <dbReference type="ARBA" id="ARBA00022725"/>
    </source>
</evidence>
<feature type="transmembrane region" description="Helical" evidence="10">
    <location>
        <begin position="131"/>
        <end position="153"/>
    </location>
</feature>
<comment type="subcellular location">
    <subcellularLocation>
        <location evidence="1 10">Cell membrane</location>
        <topology evidence="1 10">Multi-pass membrane protein</topology>
    </subcellularLocation>
</comment>
<evidence type="ECO:0000313" key="11">
    <source>
        <dbReference type="EMBL" id="KAK9503052.1"/>
    </source>
</evidence>
<dbReference type="GO" id="GO:0007165">
    <property type="term" value="P:signal transduction"/>
    <property type="evidence" value="ECO:0007669"/>
    <property type="project" value="UniProtKB-KW"/>
</dbReference>
<feature type="transmembrane region" description="Helical" evidence="10">
    <location>
        <begin position="292"/>
        <end position="313"/>
    </location>
</feature>
<evidence type="ECO:0000313" key="12">
    <source>
        <dbReference type="Proteomes" id="UP001461498"/>
    </source>
</evidence>
<dbReference type="PANTHER" id="PTHR21137:SF35">
    <property type="entry name" value="ODORANT RECEPTOR 19A-RELATED"/>
    <property type="match status" value="1"/>
</dbReference>
<keyword evidence="12" id="KW-1185">Reference proteome</keyword>